<name>A0A9Q1CA37_HOLLE</name>
<gene>
    <name evidence="2" type="ORF">HOLleu_15172</name>
</gene>
<dbReference type="EMBL" id="JAIZAY010000006">
    <property type="protein sequence ID" value="KAJ8040774.1"/>
    <property type="molecule type" value="Genomic_DNA"/>
</dbReference>
<reference evidence="2" key="1">
    <citation type="submission" date="2021-10" db="EMBL/GenBank/DDBJ databases">
        <title>Tropical sea cucumber genome reveals ecological adaptation and Cuvierian tubules defense mechanism.</title>
        <authorList>
            <person name="Chen T."/>
        </authorList>
    </citation>
    <scope>NUCLEOTIDE SEQUENCE</scope>
    <source>
        <strain evidence="2">Nanhai2018</strain>
        <tissue evidence="2">Muscle</tissue>
    </source>
</reference>
<comment type="caution">
    <text evidence="2">The sequence shown here is derived from an EMBL/GenBank/DDBJ whole genome shotgun (WGS) entry which is preliminary data.</text>
</comment>
<dbReference type="AlphaFoldDB" id="A0A9Q1CA37"/>
<accession>A0A9Q1CA37</accession>
<dbReference type="OrthoDB" id="9993944at2759"/>
<keyword evidence="1" id="KW-0732">Signal</keyword>
<feature type="chain" id="PRO_5040334615" evidence="1">
    <location>
        <begin position="26"/>
        <end position="121"/>
    </location>
</feature>
<organism evidence="2 3">
    <name type="scientific">Holothuria leucospilota</name>
    <name type="common">Black long sea cucumber</name>
    <name type="synonym">Mertensiothuria leucospilota</name>
    <dbReference type="NCBI Taxonomy" id="206669"/>
    <lineage>
        <taxon>Eukaryota</taxon>
        <taxon>Metazoa</taxon>
        <taxon>Echinodermata</taxon>
        <taxon>Eleutherozoa</taxon>
        <taxon>Echinozoa</taxon>
        <taxon>Holothuroidea</taxon>
        <taxon>Aspidochirotacea</taxon>
        <taxon>Aspidochirotida</taxon>
        <taxon>Holothuriidae</taxon>
        <taxon>Holothuria</taxon>
    </lineage>
</organism>
<evidence type="ECO:0000313" key="3">
    <source>
        <dbReference type="Proteomes" id="UP001152320"/>
    </source>
</evidence>
<sequence>MNMSNLIYLAAFATVSAFLMHTVSSISYNTIDGTIPYKRLFWIDKKSSYDDSSLYTVPISSAPSIVECFLDDCTKNFATCAKSCIMTNEEIPCMTACKQQRTVCSIRCFQRYAMKSSDNAA</sequence>
<evidence type="ECO:0000313" key="2">
    <source>
        <dbReference type="EMBL" id="KAJ8040774.1"/>
    </source>
</evidence>
<evidence type="ECO:0000256" key="1">
    <source>
        <dbReference type="SAM" id="SignalP"/>
    </source>
</evidence>
<dbReference type="Proteomes" id="UP001152320">
    <property type="component" value="Chromosome 6"/>
</dbReference>
<protein>
    <submittedName>
        <fullName evidence="2">Uncharacterized protein</fullName>
    </submittedName>
</protein>
<feature type="signal peptide" evidence="1">
    <location>
        <begin position="1"/>
        <end position="25"/>
    </location>
</feature>
<keyword evidence="3" id="KW-1185">Reference proteome</keyword>
<proteinExistence type="predicted"/>